<keyword evidence="3" id="KW-0732">Signal</keyword>
<feature type="domain" description="Gram-positive cocci surface proteins LPxTG" evidence="6">
    <location>
        <begin position="128"/>
        <end position="169"/>
    </location>
</feature>
<gene>
    <name evidence="7" type="ordered locus">MTES_0894</name>
</gene>
<proteinExistence type="predicted"/>
<dbReference type="PROSITE" id="PS50847">
    <property type="entry name" value="GRAM_POS_ANCHORING"/>
    <property type="match status" value="1"/>
</dbReference>
<dbReference type="Proteomes" id="UP000008975">
    <property type="component" value="Chromosome"/>
</dbReference>
<feature type="transmembrane region" description="Helical" evidence="5">
    <location>
        <begin position="139"/>
        <end position="161"/>
    </location>
</feature>
<keyword evidence="7" id="KW-0378">Hydrolase</keyword>
<dbReference type="GO" id="GO:0008233">
    <property type="term" value="F:peptidase activity"/>
    <property type="evidence" value="ECO:0007669"/>
    <property type="project" value="UniProtKB-KW"/>
</dbReference>
<protein>
    <submittedName>
        <fullName evidence="7">Subtilisin-like serine protease</fullName>
    </submittedName>
</protein>
<evidence type="ECO:0000256" key="5">
    <source>
        <dbReference type="SAM" id="Phobius"/>
    </source>
</evidence>
<reference evidence="7 8" key="1">
    <citation type="journal article" date="2011" name="J. Bacteriol.">
        <title>Genome sequence of Microbacterium testaceum StLB037, an N-acylhomoserine lactone-degrading bacterium isolated from potato leaves.</title>
        <authorList>
            <person name="Morohoshi T."/>
            <person name="Wang W.-Z."/>
            <person name="Someya N."/>
            <person name="Ikeda T."/>
        </authorList>
    </citation>
    <scope>NUCLEOTIDE SEQUENCE [LARGE SCALE GENOMIC DNA]</scope>
    <source>
        <strain evidence="7 8">StLB037</strain>
    </source>
</reference>
<evidence type="ECO:0000313" key="8">
    <source>
        <dbReference type="Proteomes" id="UP000008975"/>
    </source>
</evidence>
<dbReference type="EMBL" id="AP012052">
    <property type="protein sequence ID" value="BAJ73858.1"/>
    <property type="molecule type" value="Genomic_DNA"/>
</dbReference>
<evidence type="ECO:0000259" key="6">
    <source>
        <dbReference type="PROSITE" id="PS50847"/>
    </source>
</evidence>
<keyword evidence="2" id="KW-0964">Secreted</keyword>
<keyword evidence="4" id="KW-0572">Peptidoglycan-anchor</keyword>
<keyword evidence="5" id="KW-1133">Transmembrane helix</keyword>
<name>E8NEJ2_MICTS</name>
<evidence type="ECO:0000256" key="1">
    <source>
        <dbReference type="ARBA" id="ARBA00022512"/>
    </source>
</evidence>
<dbReference type="KEGG" id="mts:MTES_0894"/>
<dbReference type="GO" id="GO:0006508">
    <property type="term" value="P:proteolysis"/>
    <property type="evidence" value="ECO:0007669"/>
    <property type="project" value="UniProtKB-KW"/>
</dbReference>
<dbReference type="InterPro" id="IPR019931">
    <property type="entry name" value="LPXTG_anchor"/>
</dbReference>
<reference key="2">
    <citation type="submission" date="2011-02" db="EMBL/GenBank/DDBJ databases">
        <title>Genome sequence of Microbacterium testaceum StLB037.</title>
        <authorList>
            <person name="Morohoshi T."/>
            <person name="Wang W.Z."/>
            <person name="Someya N."/>
            <person name="Ikeda T."/>
        </authorList>
    </citation>
    <scope>NUCLEOTIDE SEQUENCE</scope>
    <source>
        <strain>StLB037</strain>
    </source>
</reference>
<accession>E8NEJ2</accession>
<keyword evidence="5" id="KW-0472">Membrane</keyword>
<evidence type="ECO:0000313" key="7">
    <source>
        <dbReference type="EMBL" id="BAJ73858.1"/>
    </source>
</evidence>
<keyword evidence="7" id="KW-0645">Protease</keyword>
<keyword evidence="1" id="KW-0134">Cell wall</keyword>
<evidence type="ECO:0000256" key="3">
    <source>
        <dbReference type="ARBA" id="ARBA00022729"/>
    </source>
</evidence>
<dbReference type="HOGENOM" id="CLU_1576723_0_0_11"/>
<dbReference type="AlphaFoldDB" id="E8NEJ2"/>
<sequence length="169" mass="16480">MAPTAASAYVDPAAVVATPSTITPGQSSTFTTTGAPFSGDEDVLISITGENASGATLGMVKAAVETNTTLRTRAKAGALAVPIAFPANAVGTYDLTFTGQTSGKVVHAQVLVSSGSSAPTTPPSPNGLAKTGIDDGATAGLWVAGGALILAGAAVGVGAAARRRRRRAA</sequence>
<organism evidence="7 8">
    <name type="scientific">Microbacterium testaceum (strain StLB037)</name>
    <dbReference type="NCBI Taxonomy" id="979556"/>
    <lineage>
        <taxon>Bacteria</taxon>
        <taxon>Bacillati</taxon>
        <taxon>Actinomycetota</taxon>
        <taxon>Actinomycetes</taxon>
        <taxon>Micrococcales</taxon>
        <taxon>Microbacteriaceae</taxon>
        <taxon>Microbacterium</taxon>
    </lineage>
</organism>
<evidence type="ECO:0000256" key="4">
    <source>
        <dbReference type="ARBA" id="ARBA00023088"/>
    </source>
</evidence>
<evidence type="ECO:0000256" key="2">
    <source>
        <dbReference type="ARBA" id="ARBA00022525"/>
    </source>
</evidence>
<keyword evidence="5" id="KW-0812">Transmembrane</keyword>